<organism evidence="1 2">
    <name type="scientific">Halalkalibacter krulwichiae</name>
    <dbReference type="NCBI Taxonomy" id="199441"/>
    <lineage>
        <taxon>Bacteria</taxon>
        <taxon>Bacillati</taxon>
        <taxon>Bacillota</taxon>
        <taxon>Bacilli</taxon>
        <taxon>Bacillales</taxon>
        <taxon>Bacillaceae</taxon>
        <taxon>Halalkalibacter</taxon>
    </lineage>
</organism>
<dbReference type="EMBL" id="CP020814">
    <property type="protein sequence ID" value="ARK31814.1"/>
    <property type="molecule type" value="Genomic_DNA"/>
</dbReference>
<name>A0A1X9MGR2_9BACI</name>
<gene>
    <name evidence="1" type="ORF">BkAM31D_19315</name>
</gene>
<dbReference type="KEGG" id="bkw:BkAM31D_19315"/>
<accession>A0A1X9MGR2</accession>
<reference evidence="1 2" key="1">
    <citation type="submission" date="2017-04" db="EMBL/GenBank/DDBJ databases">
        <title>Bacillus krulwichiae AM31D Genome sequencing and assembly.</title>
        <authorList>
            <person name="Krulwich T.A."/>
            <person name="Anastor L."/>
            <person name="Ehrlich R."/>
            <person name="Ehrlich G.D."/>
            <person name="Janto B."/>
        </authorList>
    </citation>
    <scope>NUCLEOTIDE SEQUENCE [LARGE SCALE GENOMIC DNA]</scope>
    <source>
        <strain evidence="1 2">AM31D</strain>
    </source>
</reference>
<proteinExistence type="predicted"/>
<dbReference type="AlphaFoldDB" id="A0A1X9MGR2"/>
<keyword evidence="2" id="KW-1185">Reference proteome</keyword>
<protein>
    <submittedName>
        <fullName evidence="1">Uncharacterized protein</fullName>
    </submittedName>
</protein>
<sequence length="92" mass="10373">MRGNTNLSSGTVRQKFVADTLKVNIGKRLFILLQPYPHAIMGKIVAVQSDFVILDVKPTQYSGMTAGLIHVKIEDIEAFYFEDEAYKPINKE</sequence>
<evidence type="ECO:0000313" key="2">
    <source>
        <dbReference type="Proteomes" id="UP000193006"/>
    </source>
</evidence>
<dbReference type="Proteomes" id="UP000193006">
    <property type="component" value="Chromosome"/>
</dbReference>
<dbReference type="RefSeq" id="WP_066159042.1">
    <property type="nucleotide sequence ID" value="NZ_CP020814.1"/>
</dbReference>
<evidence type="ECO:0000313" key="1">
    <source>
        <dbReference type="EMBL" id="ARK31814.1"/>
    </source>
</evidence>
<dbReference type="STRING" id="199441.BkAM31D_19315"/>